<evidence type="ECO:0000313" key="7">
    <source>
        <dbReference type="EMBL" id="KAK2616274.1"/>
    </source>
</evidence>
<feature type="active site" description="Proton donor" evidence="4">
    <location>
        <position position="340"/>
    </location>
</feature>
<feature type="signal peptide" evidence="5">
    <location>
        <begin position="1"/>
        <end position="22"/>
    </location>
</feature>
<feature type="active site" description="Nucleophile" evidence="4">
    <location>
        <position position="213"/>
    </location>
</feature>
<dbReference type="PANTHER" id="PTHR21661">
    <property type="entry name" value="EPOXIDE HYDROLASE 1-RELATED"/>
    <property type="match status" value="1"/>
</dbReference>
<dbReference type="InterPro" id="IPR016292">
    <property type="entry name" value="Epoxide_hydrolase"/>
</dbReference>
<evidence type="ECO:0000256" key="3">
    <source>
        <dbReference type="ARBA" id="ARBA00022801"/>
    </source>
</evidence>
<dbReference type="AlphaFoldDB" id="A0AAJ0D1D5"/>
<feature type="active site" description="Proton acceptor" evidence="4">
    <location>
        <position position="402"/>
    </location>
</feature>
<sequence length="425" mass="47821">MQTLANHSTFLLIALHLTQCFALPNSSASPYQPRPYTIDVSPTLIQETRLKASHYRPTVDISTPAWFDGPPTHNVSQISQYIASEYDWFAYQDAINANFSHYITTVPAPGGSYPHDLDVHFIHQKSKREDAIPIILLHGWPSTSLEWKNVVADLVEPNDLSKPAFHVVAPDLPGFGFSPAPIAAGLGGPEHAAVFASLMQQLGYESYVVYSTDLGFQIALQMLDSYEERILKHVSDFYIVFPNATDLNRLTKNQTTAEESLYIASSNAYVANYSAYASIYSTLPLSIAHALNDSPTGFLAWLWQLDFGVRDLSVPFTVHELVSNVMTLFIPGVYGNIRSYKELFPALVSQKRKASKVPTAVLQWGYPKPSYPYLKNFNFVPRDWVERTANVTFFRRHSNGGHFPAYSQPEKWLGDMWEIFAKENK</sequence>
<keyword evidence="8" id="KW-1185">Reference proteome</keyword>
<evidence type="ECO:0000313" key="8">
    <source>
        <dbReference type="Proteomes" id="UP001251528"/>
    </source>
</evidence>
<feature type="chain" id="PRO_5042488813" description="Epoxide hydrolase N-terminal domain-containing protein" evidence="5">
    <location>
        <begin position="23"/>
        <end position="425"/>
    </location>
</feature>
<comment type="caution">
    <text evidence="7">The sequence shown here is derived from an EMBL/GenBank/DDBJ whole genome shotgun (WGS) entry which is preliminary data.</text>
</comment>
<evidence type="ECO:0000259" key="6">
    <source>
        <dbReference type="Pfam" id="PF06441"/>
    </source>
</evidence>
<dbReference type="Pfam" id="PF06441">
    <property type="entry name" value="EHN"/>
    <property type="match status" value="1"/>
</dbReference>
<accession>A0AAJ0D1D5</accession>
<keyword evidence="5" id="KW-0732">Signal</keyword>
<dbReference type="Proteomes" id="UP001251528">
    <property type="component" value="Unassembled WGS sequence"/>
</dbReference>
<evidence type="ECO:0000256" key="5">
    <source>
        <dbReference type="SAM" id="SignalP"/>
    </source>
</evidence>
<evidence type="ECO:0000256" key="2">
    <source>
        <dbReference type="ARBA" id="ARBA00022797"/>
    </source>
</evidence>
<dbReference type="PIRSF" id="PIRSF001112">
    <property type="entry name" value="Epoxide_hydrolase"/>
    <property type="match status" value="1"/>
</dbReference>
<proteinExistence type="inferred from homology"/>
<dbReference type="Gene3D" id="3.40.50.1820">
    <property type="entry name" value="alpha/beta hydrolase"/>
    <property type="match status" value="1"/>
</dbReference>
<organism evidence="7 8">
    <name type="scientific">Conoideocrella luteorostrata</name>
    <dbReference type="NCBI Taxonomy" id="1105319"/>
    <lineage>
        <taxon>Eukaryota</taxon>
        <taxon>Fungi</taxon>
        <taxon>Dikarya</taxon>
        <taxon>Ascomycota</taxon>
        <taxon>Pezizomycotina</taxon>
        <taxon>Sordariomycetes</taxon>
        <taxon>Hypocreomycetidae</taxon>
        <taxon>Hypocreales</taxon>
        <taxon>Clavicipitaceae</taxon>
        <taxon>Conoideocrella</taxon>
    </lineage>
</organism>
<dbReference type="InterPro" id="IPR010497">
    <property type="entry name" value="Epoxide_hydro_N"/>
</dbReference>
<keyword evidence="2" id="KW-0058">Aromatic hydrocarbons catabolism</keyword>
<keyword evidence="3" id="KW-0378">Hydrolase</keyword>
<name>A0AAJ0D1D5_9HYPO</name>
<comment type="similarity">
    <text evidence="1">Belongs to the peptidase S33 family.</text>
</comment>
<dbReference type="InterPro" id="IPR029058">
    <property type="entry name" value="AB_hydrolase_fold"/>
</dbReference>
<protein>
    <recommendedName>
        <fullName evidence="6">Epoxide hydrolase N-terminal domain-containing protein</fullName>
    </recommendedName>
</protein>
<dbReference type="PANTHER" id="PTHR21661:SF35">
    <property type="entry name" value="EPOXIDE HYDROLASE"/>
    <property type="match status" value="1"/>
</dbReference>
<dbReference type="GO" id="GO:0004301">
    <property type="term" value="F:epoxide hydrolase activity"/>
    <property type="evidence" value="ECO:0007669"/>
    <property type="project" value="TreeGrafter"/>
</dbReference>
<feature type="domain" description="Epoxide hydrolase N-terminal" evidence="6">
    <location>
        <begin position="33"/>
        <end position="147"/>
    </location>
</feature>
<dbReference type="EMBL" id="JASWJB010000007">
    <property type="protein sequence ID" value="KAK2616274.1"/>
    <property type="molecule type" value="Genomic_DNA"/>
</dbReference>
<evidence type="ECO:0000256" key="1">
    <source>
        <dbReference type="ARBA" id="ARBA00010088"/>
    </source>
</evidence>
<reference evidence="7" key="1">
    <citation type="submission" date="2023-06" db="EMBL/GenBank/DDBJ databases">
        <title>Conoideocrella luteorostrata (Hypocreales: Clavicipitaceae), a potential biocontrol fungus for elongate hemlock scale in United States Christmas tree production areas.</title>
        <authorList>
            <person name="Barrett H."/>
            <person name="Lovett B."/>
            <person name="Macias A.M."/>
            <person name="Stajich J.E."/>
            <person name="Kasson M.T."/>
        </authorList>
    </citation>
    <scope>NUCLEOTIDE SEQUENCE</scope>
    <source>
        <strain evidence="7">ARSEF 14590</strain>
    </source>
</reference>
<dbReference type="SUPFAM" id="SSF53474">
    <property type="entry name" value="alpha/beta-Hydrolases"/>
    <property type="match status" value="1"/>
</dbReference>
<evidence type="ECO:0000256" key="4">
    <source>
        <dbReference type="PIRSR" id="PIRSR001112-1"/>
    </source>
</evidence>
<dbReference type="InterPro" id="IPR000639">
    <property type="entry name" value="Epox_hydrolase-like"/>
</dbReference>
<gene>
    <name evidence="7" type="ORF">QQS21_000708</name>
</gene>
<dbReference type="GO" id="GO:0097176">
    <property type="term" value="P:epoxide metabolic process"/>
    <property type="evidence" value="ECO:0007669"/>
    <property type="project" value="TreeGrafter"/>
</dbReference>
<dbReference type="PRINTS" id="PR00412">
    <property type="entry name" value="EPOXHYDRLASE"/>
</dbReference>